<protein>
    <recommendedName>
        <fullName evidence="3">FLYWCH-type domain-containing protein</fullName>
    </recommendedName>
</protein>
<feature type="non-terminal residue" evidence="1">
    <location>
        <position position="1"/>
    </location>
</feature>
<evidence type="ECO:0000313" key="1">
    <source>
        <dbReference type="EMBL" id="CAF1119281.1"/>
    </source>
</evidence>
<reference evidence="1" key="1">
    <citation type="submission" date="2021-02" db="EMBL/GenBank/DDBJ databases">
        <authorList>
            <person name="Nowell W R."/>
        </authorList>
    </citation>
    <scope>NUCLEOTIDE SEQUENCE</scope>
    <source>
        <strain evidence="1">Ploen Becks lab</strain>
    </source>
</reference>
<comment type="caution">
    <text evidence="1">The sequence shown here is derived from an EMBL/GenBank/DDBJ whole genome shotgun (WGS) entry which is preliminary data.</text>
</comment>
<name>A0A814QJF4_9BILA</name>
<evidence type="ECO:0000313" key="2">
    <source>
        <dbReference type="Proteomes" id="UP000663879"/>
    </source>
</evidence>
<sequence length="263" mass="31400">QFGDRKKKNSHPVAIYDNNRWWWKDSNKDGTVKYYCSMRRTDKCTAKIKLKDYVVLQFHKTKSLRQCYNEAQAELVDKNIPEDVIAANFRTFKDNTKFLRYDNKSELNRIIIFIDDKLLKILSDSKQWFMDGTFKTAPKPMMQLFTIHAKLKQTTIPCAYILFKKKTALAYREAPERETEAEIFSRQNGITVDEIEAEVYRIWDITGQTNKRKRISDKERFNAEKNLKEKIRKEEMCNKHLRFRERYQHLLPNFTASSTLTNL</sequence>
<evidence type="ECO:0008006" key="3">
    <source>
        <dbReference type="Google" id="ProtNLM"/>
    </source>
</evidence>
<keyword evidence="2" id="KW-1185">Reference proteome</keyword>
<gene>
    <name evidence="1" type="ORF">OXX778_LOCUS21974</name>
</gene>
<proteinExistence type="predicted"/>
<organism evidence="1 2">
    <name type="scientific">Brachionus calyciflorus</name>
    <dbReference type="NCBI Taxonomy" id="104777"/>
    <lineage>
        <taxon>Eukaryota</taxon>
        <taxon>Metazoa</taxon>
        <taxon>Spiralia</taxon>
        <taxon>Gnathifera</taxon>
        <taxon>Rotifera</taxon>
        <taxon>Eurotatoria</taxon>
        <taxon>Monogononta</taxon>
        <taxon>Pseudotrocha</taxon>
        <taxon>Ploima</taxon>
        <taxon>Brachionidae</taxon>
        <taxon>Brachionus</taxon>
    </lineage>
</organism>
<accession>A0A814QJF4</accession>
<dbReference type="AlphaFoldDB" id="A0A814QJF4"/>
<dbReference type="EMBL" id="CAJNOC010008685">
    <property type="protein sequence ID" value="CAF1119281.1"/>
    <property type="molecule type" value="Genomic_DNA"/>
</dbReference>
<dbReference type="Proteomes" id="UP000663879">
    <property type="component" value="Unassembled WGS sequence"/>
</dbReference>